<dbReference type="AlphaFoldDB" id="A0A6N3BLZ6"/>
<dbReference type="EMBL" id="CACRUE010000024">
    <property type="protein sequence ID" value="VYU04254.1"/>
    <property type="molecule type" value="Genomic_DNA"/>
</dbReference>
<dbReference type="Gene3D" id="1.10.275.10">
    <property type="entry name" value="Fumarase/aspartase (N-terminal domain)"/>
    <property type="match status" value="1"/>
</dbReference>
<dbReference type="InterPro" id="IPR005921">
    <property type="entry name" value="HutH"/>
</dbReference>
<dbReference type="FunFam" id="1.20.200.10:FF:000003">
    <property type="entry name" value="Histidine ammonia-lyase"/>
    <property type="match status" value="1"/>
</dbReference>
<evidence type="ECO:0000256" key="2">
    <source>
        <dbReference type="ARBA" id="ARBA00012994"/>
    </source>
</evidence>
<evidence type="ECO:0000256" key="5">
    <source>
        <dbReference type="ARBA" id="ARBA00049269"/>
    </source>
</evidence>
<dbReference type="PANTHER" id="PTHR10362">
    <property type="entry name" value="HISTIDINE AMMONIA-LYASE"/>
    <property type="match status" value="1"/>
</dbReference>
<comment type="PTM">
    <text evidence="6">Contains an active site 4-methylidene-imidazol-5-one (MIO), which is formed autocatalytically by cyclization and dehydration of residues Ser-Ser-Gly.</text>
</comment>
<name>A0A6N3BLZ6_9FIRM</name>
<keyword evidence="6" id="KW-0963">Cytoplasm</keyword>
<dbReference type="SUPFAM" id="SSF48557">
    <property type="entry name" value="L-aspartase-like"/>
    <property type="match status" value="1"/>
</dbReference>
<gene>
    <name evidence="6 10" type="primary">hutH</name>
    <name evidence="10" type="ORF">IBLFYP30_01594</name>
</gene>
<sequence>MSIIKLNGYDLSLEDLIKVCRYGHKVELTEKAIERIKTARAIVDDLVENEKVSYGITTGFGKFSDVVISKKDTRQLQINLIRSHACGVGDPLSEEIVRAMMLLRINALSKGYSGVRLETLQVLIDMLNKGVHPIVPEKGSLGSSGDLAPLSHMVLTMLGEGEAIYKGARMDSKDAMEKAGIKPLEYLSSKEGLSLNNGTQCMTAVGAITVYDAINLMKTADIALGLTMEGLNGITCAMDERVHLVRPHKGQFNTAKNMLEILDGSEMTTEQGELRVQDSYTLRCSPQVHGGCKDALDYVVKKVEIEMNSVTDNPIIFPGENQKIISGGNFHGEPMALAFDFLGIALSEIANISERRLEKMVNPALSHGLPAFLVNEGGVNSGFMIVQYSAASLVSENKVLAHPASVDSIPSSANQEDHVSMGTIASRHARDILDNARKVLAMEILASAQAIDLRGKKKLGKGTEEAYKVIRERTPFVDKDRIMYKDINICEDIIKENLLVEAVEKAIGKELLVSEEIVSDLEL</sequence>
<evidence type="ECO:0000256" key="7">
    <source>
        <dbReference type="RuleBase" id="RU003954"/>
    </source>
</evidence>
<dbReference type="RefSeq" id="WP_156530810.1">
    <property type="nucleotide sequence ID" value="NZ_CACRUE010000024.1"/>
</dbReference>
<dbReference type="GO" id="GO:0004397">
    <property type="term" value="F:histidine ammonia-lyase activity"/>
    <property type="evidence" value="ECO:0007669"/>
    <property type="project" value="UniProtKB-UniRule"/>
</dbReference>
<dbReference type="PROSITE" id="PS00488">
    <property type="entry name" value="PAL_HISTIDASE"/>
    <property type="match status" value="1"/>
</dbReference>
<dbReference type="NCBIfam" id="NF006871">
    <property type="entry name" value="PRK09367.1"/>
    <property type="match status" value="1"/>
</dbReference>
<dbReference type="Gene3D" id="1.20.200.10">
    <property type="entry name" value="Fumarase/aspartase (Central domain)"/>
    <property type="match status" value="1"/>
</dbReference>
<dbReference type="UniPathway" id="UPA00379">
    <property type="reaction ID" value="UER00549"/>
</dbReference>
<feature type="cross-link" description="5-imidazolinone (Ala-Gly)" evidence="6">
    <location>
        <begin position="143"/>
        <end position="145"/>
    </location>
</feature>
<evidence type="ECO:0000256" key="6">
    <source>
        <dbReference type="HAMAP-Rule" id="MF_00229"/>
    </source>
</evidence>
<dbReference type="NCBIfam" id="TIGR01225">
    <property type="entry name" value="hutH"/>
    <property type="match status" value="1"/>
</dbReference>
<protein>
    <recommendedName>
        <fullName evidence="2 6">Histidine ammonia-lyase</fullName>
        <shortName evidence="6">Histidase</shortName>
        <ecNumber evidence="2 6">4.3.1.3</ecNumber>
    </recommendedName>
</protein>
<comment type="catalytic activity">
    <reaction evidence="5 6 8">
        <text>L-histidine = trans-urocanate + NH4(+)</text>
        <dbReference type="Rhea" id="RHEA:21232"/>
        <dbReference type="ChEBI" id="CHEBI:17771"/>
        <dbReference type="ChEBI" id="CHEBI:28938"/>
        <dbReference type="ChEBI" id="CHEBI:57595"/>
        <dbReference type="EC" id="4.3.1.3"/>
    </reaction>
</comment>
<evidence type="ECO:0000256" key="9">
    <source>
        <dbReference type="RuleBase" id="RU004480"/>
    </source>
</evidence>
<accession>A0A6N3BLZ6</accession>
<dbReference type="GO" id="GO:0019557">
    <property type="term" value="P:L-histidine catabolic process to glutamate and formate"/>
    <property type="evidence" value="ECO:0007669"/>
    <property type="project" value="UniProtKB-UniPathway"/>
</dbReference>
<dbReference type="CDD" id="cd00332">
    <property type="entry name" value="PAL-HAL"/>
    <property type="match status" value="1"/>
</dbReference>
<dbReference type="InterPro" id="IPR024083">
    <property type="entry name" value="Fumarase/histidase_N"/>
</dbReference>
<dbReference type="Pfam" id="PF00221">
    <property type="entry name" value="Lyase_aromatic"/>
    <property type="match status" value="1"/>
</dbReference>
<comment type="pathway">
    <text evidence="1 6 8">Amino-acid degradation; L-histidine degradation into L-glutamate; N-formimidoyl-L-glutamate from L-histidine: step 1/3.</text>
</comment>
<dbReference type="FunFam" id="1.10.275.10:FF:000005">
    <property type="entry name" value="Histidine ammonia-lyase"/>
    <property type="match status" value="1"/>
</dbReference>
<evidence type="ECO:0000256" key="4">
    <source>
        <dbReference type="ARBA" id="ARBA00023239"/>
    </source>
</evidence>
<organism evidence="10">
    <name type="scientific">Intestinibacter bartlettii</name>
    <dbReference type="NCBI Taxonomy" id="261299"/>
    <lineage>
        <taxon>Bacteria</taxon>
        <taxon>Bacillati</taxon>
        <taxon>Bacillota</taxon>
        <taxon>Clostridia</taxon>
        <taxon>Peptostreptococcales</taxon>
        <taxon>Peptostreptococcaceae</taxon>
        <taxon>Intestinibacter</taxon>
    </lineage>
</organism>
<dbReference type="EC" id="4.3.1.3" evidence="2 6"/>
<keyword evidence="3 6" id="KW-0369">Histidine metabolism</keyword>
<proteinExistence type="inferred from homology"/>
<dbReference type="InterPro" id="IPR001106">
    <property type="entry name" value="Aromatic_Lyase"/>
</dbReference>
<dbReference type="InterPro" id="IPR008948">
    <property type="entry name" value="L-Aspartase-like"/>
</dbReference>
<dbReference type="GO" id="GO:0019556">
    <property type="term" value="P:L-histidine catabolic process to glutamate and formamide"/>
    <property type="evidence" value="ECO:0007669"/>
    <property type="project" value="UniProtKB-UniPathway"/>
</dbReference>
<evidence type="ECO:0000256" key="3">
    <source>
        <dbReference type="ARBA" id="ARBA00022808"/>
    </source>
</evidence>
<feature type="modified residue" description="2,3-didehydroalanine (Ser)" evidence="6">
    <location>
        <position position="144"/>
    </location>
</feature>
<comment type="subcellular location">
    <subcellularLocation>
        <location evidence="6 9">Cytoplasm</location>
    </subcellularLocation>
</comment>
<dbReference type="GO" id="GO:0005737">
    <property type="term" value="C:cytoplasm"/>
    <property type="evidence" value="ECO:0007669"/>
    <property type="project" value="UniProtKB-SubCell"/>
</dbReference>
<comment type="similarity">
    <text evidence="6 7">Belongs to the PAL/histidase family.</text>
</comment>
<dbReference type="InterPro" id="IPR022313">
    <property type="entry name" value="Phe/His_NH3-lyase_AS"/>
</dbReference>
<dbReference type="HAMAP" id="MF_00229">
    <property type="entry name" value="His_ammonia_lyase"/>
    <property type="match status" value="1"/>
</dbReference>
<evidence type="ECO:0000256" key="8">
    <source>
        <dbReference type="RuleBase" id="RU004479"/>
    </source>
</evidence>
<reference evidence="10" key="1">
    <citation type="submission" date="2019-11" db="EMBL/GenBank/DDBJ databases">
        <authorList>
            <person name="Feng L."/>
        </authorList>
    </citation>
    <scope>NUCLEOTIDE SEQUENCE</scope>
    <source>
        <strain evidence="10">IbartlettiiLFYP30</strain>
    </source>
</reference>
<keyword evidence="4 6" id="KW-0456">Lyase</keyword>
<evidence type="ECO:0000313" key="10">
    <source>
        <dbReference type="EMBL" id="VYU04254.1"/>
    </source>
</evidence>
<evidence type="ECO:0000256" key="1">
    <source>
        <dbReference type="ARBA" id="ARBA00005113"/>
    </source>
</evidence>